<evidence type="ECO:0000313" key="3">
    <source>
        <dbReference type="Proteomes" id="UP000184420"/>
    </source>
</evidence>
<keyword evidence="1" id="KW-0812">Transmembrane</keyword>
<gene>
    <name evidence="2" type="ORF">SAMN05444266_101341</name>
</gene>
<name>A0A1M6VS82_9BACT</name>
<accession>A0A1M6VS82</accession>
<proteinExistence type="predicted"/>
<keyword evidence="1" id="KW-1133">Transmembrane helix</keyword>
<protein>
    <submittedName>
        <fullName evidence="2">Uncharacterized protein</fullName>
    </submittedName>
</protein>
<reference evidence="2 3" key="1">
    <citation type="submission" date="2016-11" db="EMBL/GenBank/DDBJ databases">
        <authorList>
            <person name="Jaros S."/>
            <person name="Januszkiewicz K."/>
            <person name="Wedrychowicz H."/>
        </authorList>
    </citation>
    <scope>NUCLEOTIDE SEQUENCE [LARGE SCALE GENOMIC DNA]</scope>
    <source>
        <strain evidence="2 3">DSM 27406</strain>
    </source>
</reference>
<feature type="transmembrane region" description="Helical" evidence="1">
    <location>
        <begin position="69"/>
        <end position="87"/>
    </location>
</feature>
<dbReference type="EMBL" id="FRBL01000001">
    <property type="protein sequence ID" value="SHK84318.1"/>
    <property type="molecule type" value="Genomic_DNA"/>
</dbReference>
<sequence>MEYLFLLSLLVLFTIIYIFICRQNILTFSFLVKGDVNAALQDSCSSTKVAARNIGSGQYFLFRNFTQHIHILAPLLLIAIYLLVLRIN</sequence>
<keyword evidence="3" id="KW-1185">Reference proteome</keyword>
<dbReference type="AlphaFoldDB" id="A0A1M6VS82"/>
<keyword evidence="1" id="KW-0472">Membrane</keyword>
<evidence type="ECO:0000256" key="1">
    <source>
        <dbReference type="SAM" id="Phobius"/>
    </source>
</evidence>
<organism evidence="2 3">
    <name type="scientific">Chitinophaga jiangningensis</name>
    <dbReference type="NCBI Taxonomy" id="1419482"/>
    <lineage>
        <taxon>Bacteria</taxon>
        <taxon>Pseudomonadati</taxon>
        <taxon>Bacteroidota</taxon>
        <taxon>Chitinophagia</taxon>
        <taxon>Chitinophagales</taxon>
        <taxon>Chitinophagaceae</taxon>
        <taxon>Chitinophaga</taxon>
    </lineage>
</organism>
<evidence type="ECO:0000313" key="2">
    <source>
        <dbReference type="EMBL" id="SHK84318.1"/>
    </source>
</evidence>
<dbReference type="Proteomes" id="UP000184420">
    <property type="component" value="Unassembled WGS sequence"/>
</dbReference>